<protein>
    <submittedName>
        <fullName evidence="1">Uncharacterized protein</fullName>
    </submittedName>
</protein>
<dbReference type="EMBL" id="JXCE01000936">
    <property type="protein sequence ID" value="KPA35712.1"/>
    <property type="molecule type" value="Genomic_DNA"/>
</dbReference>
<evidence type="ECO:0000313" key="1">
    <source>
        <dbReference type="EMBL" id="KPA35712.1"/>
    </source>
</evidence>
<dbReference type="AlphaFoldDB" id="A0A0M9EME3"/>
<gene>
    <name evidence="1" type="ORF">FLAG1_11573</name>
</gene>
<sequence>MDENDNVLEAIVWPEYGERKPVTRLADEFGSIRLFHTASEMLYHVETGHQTEFLWKTPDEVFNSVDRCDDALKLYNHETNLWYCPNCKGTQQGICKSLSFMVRHAESNLCGLKVCSGPIAELKEAVEGYAVRKWLNVELGR</sequence>
<keyword evidence="2" id="KW-1185">Reference proteome</keyword>
<proteinExistence type="predicted"/>
<evidence type="ECO:0000313" key="2">
    <source>
        <dbReference type="Proteomes" id="UP000037904"/>
    </source>
</evidence>
<dbReference type="OrthoDB" id="6105938at2759"/>
<organism evidence="1 2">
    <name type="scientific">Fusarium langsethiae</name>
    <dbReference type="NCBI Taxonomy" id="179993"/>
    <lineage>
        <taxon>Eukaryota</taxon>
        <taxon>Fungi</taxon>
        <taxon>Dikarya</taxon>
        <taxon>Ascomycota</taxon>
        <taxon>Pezizomycotina</taxon>
        <taxon>Sordariomycetes</taxon>
        <taxon>Hypocreomycetidae</taxon>
        <taxon>Hypocreales</taxon>
        <taxon>Nectriaceae</taxon>
        <taxon>Fusarium</taxon>
    </lineage>
</organism>
<name>A0A0M9EME3_FUSLA</name>
<dbReference type="Proteomes" id="UP000037904">
    <property type="component" value="Unassembled WGS sequence"/>
</dbReference>
<accession>A0A0M9EME3</accession>
<comment type="caution">
    <text evidence="1">The sequence shown here is derived from an EMBL/GenBank/DDBJ whole genome shotgun (WGS) entry which is preliminary data.</text>
</comment>
<reference evidence="1 2" key="1">
    <citation type="submission" date="2015-04" db="EMBL/GenBank/DDBJ databases">
        <title>The draft genome sequence of Fusarium langsethiae, a T-2/HT-2 mycotoxin producer.</title>
        <authorList>
            <person name="Lysoe E."/>
            <person name="Divon H.H."/>
            <person name="Terzi V."/>
            <person name="Orru L."/>
            <person name="Lamontanara A."/>
            <person name="Kolseth A.-K."/>
            <person name="Frandsen R.J."/>
            <person name="Nielsen K."/>
            <person name="Thrane U."/>
        </authorList>
    </citation>
    <scope>NUCLEOTIDE SEQUENCE [LARGE SCALE GENOMIC DNA]</scope>
    <source>
        <strain evidence="1 2">Fl201059</strain>
    </source>
</reference>